<name>A0A8H8A0F1_9FUNG</name>
<feature type="region of interest" description="Disordered" evidence="1">
    <location>
        <begin position="15"/>
        <end position="60"/>
    </location>
</feature>
<protein>
    <submittedName>
        <fullName evidence="2">Uncharacterized protein</fullName>
    </submittedName>
</protein>
<evidence type="ECO:0000313" key="2">
    <source>
        <dbReference type="EMBL" id="KAG5462670.1"/>
    </source>
</evidence>
<evidence type="ECO:0000313" key="3">
    <source>
        <dbReference type="Proteomes" id="UP000673691"/>
    </source>
</evidence>
<feature type="non-terminal residue" evidence="2">
    <location>
        <position position="1"/>
    </location>
</feature>
<keyword evidence="3" id="KW-1185">Reference proteome</keyword>
<feature type="compositionally biased region" description="Basic and acidic residues" evidence="1">
    <location>
        <begin position="15"/>
        <end position="29"/>
    </location>
</feature>
<accession>A0A8H8A0F1</accession>
<proteinExistence type="predicted"/>
<reference evidence="2 3" key="1">
    <citation type="journal article" name="Sci. Rep.">
        <title>Genome-scale phylogenetic analyses confirm Olpidium as the closest living zoosporic fungus to the non-flagellated, terrestrial fungi.</title>
        <authorList>
            <person name="Chang Y."/>
            <person name="Rochon D."/>
            <person name="Sekimoto S."/>
            <person name="Wang Y."/>
            <person name="Chovatia M."/>
            <person name="Sandor L."/>
            <person name="Salamov A."/>
            <person name="Grigoriev I.V."/>
            <person name="Stajich J.E."/>
            <person name="Spatafora J.W."/>
        </authorList>
    </citation>
    <scope>NUCLEOTIDE SEQUENCE [LARGE SCALE GENOMIC DNA]</scope>
    <source>
        <strain evidence="2">S191</strain>
    </source>
</reference>
<sequence>CGRFAPGWVGLGVEERRAGRQAKGTDRQGRQAGQRQGRRRTRAREREKRPAVPRTSGNLLSAPPPAFLVVRGREILRRRRSRQTYSFRPRSPPLCVPPLPATTSCHRLLLIASTLRPDRAPAAASPPVRFLFFFFFFFPSPRKHCVDRKLSPVTALFSGIFLSERLPTAAARRPCRPPRAKEKIKNT</sequence>
<dbReference type="AlphaFoldDB" id="A0A8H8A0F1"/>
<dbReference type="EMBL" id="JAEFCI010001800">
    <property type="protein sequence ID" value="KAG5462670.1"/>
    <property type="molecule type" value="Genomic_DNA"/>
</dbReference>
<dbReference type="Proteomes" id="UP000673691">
    <property type="component" value="Unassembled WGS sequence"/>
</dbReference>
<gene>
    <name evidence="2" type="ORF">BJ554DRAFT_4143</name>
</gene>
<comment type="caution">
    <text evidence="2">The sequence shown here is derived from an EMBL/GenBank/DDBJ whole genome shotgun (WGS) entry which is preliminary data.</text>
</comment>
<evidence type="ECO:0000256" key="1">
    <source>
        <dbReference type="SAM" id="MobiDB-lite"/>
    </source>
</evidence>
<organism evidence="2 3">
    <name type="scientific">Olpidium bornovanus</name>
    <dbReference type="NCBI Taxonomy" id="278681"/>
    <lineage>
        <taxon>Eukaryota</taxon>
        <taxon>Fungi</taxon>
        <taxon>Fungi incertae sedis</taxon>
        <taxon>Olpidiomycota</taxon>
        <taxon>Olpidiomycotina</taxon>
        <taxon>Olpidiomycetes</taxon>
        <taxon>Olpidiales</taxon>
        <taxon>Olpidiaceae</taxon>
        <taxon>Olpidium</taxon>
    </lineage>
</organism>